<name>A0A814LXE9_9BILA</name>
<gene>
    <name evidence="1" type="ORF">OXX778_LOCUS19642</name>
</gene>
<dbReference type="Proteomes" id="UP000663879">
    <property type="component" value="Unassembled WGS sequence"/>
</dbReference>
<keyword evidence="2" id="KW-1185">Reference proteome</keyword>
<accession>A0A814LXE9</accession>
<reference evidence="1" key="1">
    <citation type="submission" date="2021-02" db="EMBL/GenBank/DDBJ databases">
        <authorList>
            <person name="Nowell W R."/>
        </authorList>
    </citation>
    <scope>NUCLEOTIDE SEQUENCE</scope>
    <source>
        <strain evidence="1">Ploen Becks lab</strain>
    </source>
</reference>
<dbReference type="OrthoDB" id="10465454at2759"/>
<evidence type="ECO:0000313" key="2">
    <source>
        <dbReference type="Proteomes" id="UP000663879"/>
    </source>
</evidence>
<dbReference type="AlphaFoldDB" id="A0A814LXE9"/>
<evidence type="ECO:0000313" key="1">
    <source>
        <dbReference type="EMBL" id="CAF1069045.1"/>
    </source>
</evidence>
<proteinExistence type="predicted"/>
<organism evidence="1 2">
    <name type="scientific">Brachionus calyciflorus</name>
    <dbReference type="NCBI Taxonomy" id="104777"/>
    <lineage>
        <taxon>Eukaryota</taxon>
        <taxon>Metazoa</taxon>
        <taxon>Spiralia</taxon>
        <taxon>Gnathifera</taxon>
        <taxon>Rotifera</taxon>
        <taxon>Eurotatoria</taxon>
        <taxon>Monogononta</taxon>
        <taxon>Pseudotrocha</taxon>
        <taxon>Ploima</taxon>
        <taxon>Brachionidae</taxon>
        <taxon>Brachionus</taxon>
    </lineage>
</organism>
<comment type="caution">
    <text evidence="1">The sequence shown here is derived from an EMBL/GenBank/DDBJ whole genome shotgun (WGS) entry which is preliminary data.</text>
</comment>
<protein>
    <submittedName>
        <fullName evidence="1">Uncharacterized protein</fullName>
    </submittedName>
</protein>
<dbReference type="EMBL" id="CAJNOC010006060">
    <property type="protein sequence ID" value="CAF1069045.1"/>
    <property type="molecule type" value="Genomic_DNA"/>
</dbReference>
<sequence>MSGKIPPLEIQSNKIRIKVQKLNQLVNRRSSVLPNIYAKAKEINRRLSLSNTALNSDFQSTSSMFQFENMSDKDKENYLKAYRTRKRSIIVSKYLDEDMQQKFEQVKYSLNPSRRQSIFENTSSTSINPETENLNEILKKNSCLEETSSFNLKNKSPRFGSTLSKDGQYALMKSLEDTIVYEIESKYPEFKGSIPRTSTALYRKSLTASSEFNSNITKSSQESKYDDLYYSKSEFFETEPKESITESELNRRLLVTQHIDNAMDILDKIRINSQKIQAKQKILNSKKVNYLDVMPNGRVVGVVKNKSASSLNLDTTSEKIKEDLEKLKFEPIIKYSEWKNTWVKELENV</sequence>